<dbReference type="InterPro" id="IPR036409">
    <property type="entry name" value="Aldolase_II/adducin_N_sf"/>
</dbReference>
<dbReference type="Pfam" id="PF13561">
    <property type="entry name" value="adh_short_C2"/>
    <property type="match status" value="1"/>
</dbReference>
<dbReference type="PANTHER" id="PTHR43669:SF3">
    <property type="entry name" value="ALCOHOL DEHYDROGENASE, PUTATIVE (AFU_ORTHOLOGUE AFUA_3G03445)-RELATED"/>
    <property type="match status" value="1"/>
</dbReference>
<dbReference type="GO" id="GO:0016491">
    <property type="term" value="F:oxidoreductase activity"/>
    <property type="evidence" value="ECO:0007669"/>
    <property type="project" value="UniProtKB-KW"/>
</dbReference>
<dbReference type="NCBIfam" id="NF006192">
    <property type="entry name" value="PRK08324.1-6"/>
    <property type="match status" value="1"/>
</dbReference>
<keyword evidence="2" id="KW-0560">Oxidoreductase</keyword>
<dbReference type="InterPro" id="IPR001303">
    <property type="entry name" value="Aldolase_II/adducin_N"/>
</dbReference>
<dbReference type="PANTHER" id="PTHR43669">
    <property type="entry name" value="5-KETO-D-GLUCONATE 5-REDUCTASE"/>
    <property type="match status" value="1"/>
</dbReference>
<evidence type="ECO:0000259" key="3">
    <source>
        <dbReference type="SMART" id="SM01007"/>
    </source>
</evidence>
<dbReference type="Proteomes" id="UP000068164">
    <property type="component" value="Unassembled WGS sequence"/>
</dbReference>
<name>A0A120FPD4_9HYPH</name>
<reference evidence="4 5" key="1">
    <citation type="submission" date="2015-11" db="EMBL/GenBank/DDBJ databases">
        <title>Draft Genome Sequence of the Strain BR 10423 (Rhizobium sp.) isolated from nodules of Mimosa pudica.</title>
        <authorList>
            <person name="Barauna A.C."/>
            <person name="Zilli J.E."/>
            <person name="Simoes-Araujo J.L."/>
            <person name="Reis V.M."/>
            <person name="James E.K."/>
            <person name="Reis F.B.Jr."/>
            <person name="Rouws L.F."/>
            <person name="Passos S.R."/>
            <person name="Gois S.R."/>
        </authorList>
    </citation>
    <scope>NUCLEOTIDE SEQUENCE [LARGE SCALE GENOMIC DNA]</scope>
    <source>
        <strain evidence="4 5">BR10423</strain>
    </source>
</reference>
<dbReference type="EMBL" id="LNCD01000034">
    <property type="protein sequence ID" value="KWV56780.1"/>
    <property type="molecule type" value="Genomic_DNA"/>
</dbReference>
<dbReference type="SMART" id="SM01007">
    <property type="entry name" value="Aldolase_II"/>
    <property type="match status" value="1"/>
</dbReference>
<dbReference type="SUPFAM" id="SSF53639">
    <property type="entry name" value="AraD/HMP-PK domain-like"/>
    <property type="match status" value="1"/>
</dbReference>
<dbReference type="RefSeq" id="WP_062369223.1">
    <property type="nucleotide sequence ID" value="NZ_LNCD01000034.1"/>
</dbReference>
<dbReference type="AlphaFoldDB" id="A0A120FPD4"/>
<dbReference type="InterPro" id="IPR036291">
    <property type="entry name" value="NAD(P)-bd_dom_sf"/>
</dbReference>
<comment type="caution">
    <text evidence="4">The sequence shown here is derived from an EMBL/GenBank/DDBJ whole genome shotgun (WGS) entry which is preliminary data.</text>
</comment>
<dbReference type="Gene3D" id="3.40.225.10">
    <property type="entry name" value="Class II aldolase/adducin N-terminal domain"/>
    <property type="match status" value="1"/>
</dbReference>
<accession>A0A120FPD4</accession>
<keyword evidence="5" id="KW-1185">Reference proteome</keyword>
<dbReference type="OrthoDB" id="9774430at2"/>
<dbReference type="Pfam" id="PF00596">
    <property type="entry name" value="Aldolase_II"/>
    <property type="match status" value="1"/>
</dbReference>
<feature type="domain" description="Class II aldolase/adducin N-terminal" evidence="3">
    <location>
        <begin position="28"/>
        <end position="227"/>
    </location>
</feature>
<gene>
    <name evidence="4" type="ORF">AS026_33385</name>
</gene>
<dbReference type="SUPFAM" id="SSF51735">
    <property type="entry name" value="NAD(P)-binding Rossmann-fold domains"/>
    <property type="match status" value="1"/>
</dbReference>
<evidence type="ECO:0000313" key="4">
    <source>
        <dbReference type="EMBL" id="KWV56780.1"/>
    </source>
</evidence>
<evidence type="ECO:0000313" key="5">
    <source>
        <dbReference type="Proteomes" id="UP000068164"/>
    </source>
</evidence>
<proteinExistence type="inferred from homology"/>
<sequence length="684" mass="73287">MENLWRDSDAEAMVEAYGRRGVNRDLALRTYTTRLLGSEPRLVLHGGGNTSVKTAVRDLIGEDWDVLCVKGSGWDMGTIEPEGLPAVKIAPLLKARKLQKLSDEDMVTLQRANLIDPASPNPSVEALLHAFLPHKFVDHTHSTAILAIADQARSKEMSSEVFGKKMGFVPYIMPGFALAKAAAEVFDRDPSVEGLILDKHGIFTFADTAKQAYDRMIHYVTLAEDYVRRRGKTPFTSGRLPQQTAAANEIAAMLRGAVAVARGEGRFDRMISEFRVSPAILDFVNAAEVKDMAARGVSTPDLSIRIKTGPLVLPPPAAGKLAEFRSVIDERVAAFVAAYTAYFRENDARDDVKRTMIDPMPRLTLVPGVGLFGHGRTLRDAQIAADVGEMWIEAARDAESIGRFEPVSRPDLFDLEYWSLEQAKLAGAKPKPLTGQVALVTGGAGAIGAATAKLFAREGAHVVVADLDAAKAGDVARAIGNQSIGVACDVTDPASVRGAFDRAISTFGGVDIVVSNAGAAWEGAIATLDDSLLRKSFELNFFSHQLVAQNAVRIMKEQRTGGALLFNASKQAVNPGSKFGAYGLPKAATLFLSRQYALEHGADGIRSNAVNADRIRSGLLNDEMIANRAAARGLSAQDYMGGNLLGQEVTADDVAQAFLHHALADRTTADVTTVDGGNIAAALR</sequence>
<evidence type="ECO:0000256" key="1">
    <source>
        <dbReference type="ARBA" id="ARBA00006484"/>
    </source>
</evidence>
<dbReference type="Gene3D" id="3.40.50.720">
    <property type="entry name" value="NAD(P)-binding Rossmann-like Domain"/>
    <property type="match status" value="1"/>
</dbReference>
<dbReference type="PRINTS" id="PR00081">
    <property type="entry name" value="GDHRDH"/>
</dbReference>
<comment type="similarity">
    <text evidence="1">Belongs to the short-chain dehydrogenases/reductases (SDR) family.</text>
</comment>
<protein>
    <submittedName>
        <fullName evidence="4">Short-chain dehydrogenase</fullName>
    </submittedName>
</protein>
<dbReference type="InterPro" id="IPR002347">
    <property type="entry name" value="SDR_fam"/>
</dbReference>
<evidence type="ECO:0000256" key="2">
    <source>
        <dbReference type="ARBA" id="ARBA00023002"/>
    </source>
</evidence>
<organism evidence="4 5">
    <name type="scientific">Rhizobium altiplani</name>
    <dbReference type="NCBI Taxonomy" id="1864509"/>
    <lineage>
        <taxon>Bacteria</taxon>
        <taxon>Pseudomonadati</taxon>
        <taxon>Pseudomonadota</taxon>
        <taxon>Alphaproteobacteria</taxon>
        <taxon>Hyphomicrobiales</taxon>
        <taxon>Rhizobiaceae</taxon>
        <taxon>Rhizobium/Agrobacterium group</taxon>
        <taxon>Rhizobium</taxon>
    </lineage>
</organism>